<feature type="transmembrane region" description="Helical" evidence="7">
    <location>
        <begin position="181"/>
        <end position="203"/>
    </location>
</feature>
<dbReference type="GO" id="GO:0005886">
    <property type="term" value="C:plasma membrane"/>
    <property type="evidence" value="ECO:0007669"/>
    <property type="project" value="UniProtKB-SubCell"/>
</dbReference>
<evidence type="ECO:0000256" key="3">
    <source>
        <dbReference type="ARBA" id="ARBA00022475"/>
    </source>
</evidence>
<dbReference type="Gene3D" id="1.10.3720.10">
    <property type="entry name" value="MetI-like"/>
    <property type="match status" value="1"/>
</dbReference>
<evidence type="ECO:0000256" key="5">
    <source>
        <dbReference type="ARBA" id="ARBA00022989"/>
    </source>
</evidence>
<evidence type="ECO:0000259" key="8">
    <source>
        <dbReference type="PROSITE" id="PS50928"/>
    </source>
</evidence>
<feature type="domain" description="ABC transmembrane type-1" evidence="8">
    <location>
        <begin position="69"/>
        <end position="260"/>
    </location>
</feature>
<dbReference type="PANTHER" id="PTHR43744:SF12">
    <property type="entry name" value="ABC TRANSPORTER PERMEASE PROTEIN MG189-RELATED"/>
    <property type="match status" value="1"/>
</dbReference>
<name>A0A094QBX6_9ZZZZ</name>
<keyword evidence="4 7" id="KW-0812">Transmembrane</keyword>
<evidence type="ECO:0000256" key="7">
    <source>
        <dbReference type="SAM" id="Phobius"/>
    </source>
</evidence>
<evidence type="ECO:0000256" key="6">
    <source>
        <dbReference type="ARBA" id="ARBA00023136"/>
    </source>
</evidence>
<keyword evidence="5 7" id="KW-1133">Transmembrane helix</keyword>
<comment type="subcellular location">
    <subcellularLocation>
        <location evidence="1">Cell membrane</location>
        <topology evidence="1">Multi-pass membrane protein</topology>
    </subcellularLocation>
</comment>
<protein>
    <submittedName>
        <fullName evidence="9">Sugar ABC transporter permease</fullName>
    </submittedName>
</protein>
<evidence type="ECO:0000313" key="9">
    <source>
        <dbReference type="EMBL" id="KGA19659.1"/>
    </source>
</evidence>
<sequence length="275" mass="29947">MISKILTGTFFKAVLVINAAMVLLPVFFLFNSSLRETGSFAANPIELARDPEWNNFTQVWAGGEFPNFLKNSLIVTLGSLVVILICALGAGFILGRYQFKGNNLIYGFVLTGMLVPAKLAILPLFIQLKWMNLLDSHLGLILVYASGALPAAIFIMAGFFRSLPADIDNAARIDGASELQLLRLVLAPLVRPGLAIVAIYSAIPIWNDFFLPLVFLQSPEKKTIMQGLTVFFGEYSSQWGVLFAGLTMAALPLIILYLLLSEQFIKGLTAGAVKG</sequence>
<evidence type="ECO:0000256" key="2">
    <source>
        <dbReference type="ARBA" id="ARBA00022448"/>
    </source>
</evidence>
<reference evidence="9" key="1">
    <citation type="submission" date="2014-05" db="EMBL/GenBank/DDBJ databases">
        <title>Key roles for freshwater Actinobacteria revealed by deep metagenomic sequencing.</title>
        <authorList>
            <person name="Ghai R."/>
            <person name="Mizuno C.M."/>
            <person name="Picazo A."/>
            <person name="Camacho A."/>
            <person name="Rodriguez-Valera F."/>
        </authorList>
    </citation>
    <scope>NUCLEOTIDE SEQUENCE</scope>
</reference>
<dbReference type="InterPro" id="IPR035906">
    <property type="entry name" value="MetI-like_sf"/>
</dbReference>
<keyword evidence="3" id="KW-1003">Cell membrane</keyword>
<dbReference type="AlphaFoldDB" id="A0A094QBX6"/>
<dbReference type="EMBL" id="JNSK01000010">
    <property type="protein sequence ID" value="KGA19659.1"/>
    <property type="molecule type" value="Genomic_DNA"/>
</dbReference>
<dbReference type="GO" id="GO:0055085">
    <property type="term" value="P:transmembrane transport"/>
    <property type="evidence" value="ECO:0007669"/>
    <property type="project" value="InterPro"/>
</dbReference>
<dbReference type="SUPFAM" id="SSF161098">
    <property type="entry name" value="MetI-like"/>
    <property type="match status" value="1"/>
</dbReference>
<evidence type="ECO:0000256" key="1">
    <source>
        <dbReference type="ARBA" id="ARBA00004651"/>
    </source>
</evidence>
<dbReference type="Pfam" id="PF00528">
    <property type="entry name" value="BPD_transp_1"/>
    <property type="match status" value="1"/>
</dbReference>
<feature type="transmembrane region" description="Helical" evidence="7">
    <location>
        <begin position="239"/>
        <end position="260"/>
    </location>
</feature>
<dbReference type="PROSITE" id="PS50928">
    <property type="entry name" value="ABC_TM1"/>
    <property type="match status" value="1"/>
</dbReference>
<feature type="transmembrane region" description="Helical" evidence="7">
    <location>
        <begin position="106"/>
        <end position="126"/>
    </location>
</feature>
<proteinExistence type="predicted"/>
<organism evidence="9">
    <name type="scientific">freshwater metagenome</name>
    <dbReference type="NCBI Taxonomy" id="449393"/>
    <lineage>
        <taxon>unclassified sequences</taxon>
        <taxon>metagenomes</taxon>
        <taxon>ecological metagenomes</taxon>
    </lineage>
</organism>
<keyword evidence="6 7" id="KW-0472">Membrane</keyword>
<gene>
    <name evidence="9" type="ORF">GM50_4960</name>
</gene>
<comment type="caution">
    <text evidence="9">The sequence shown here is derived from an EMBL/GenBank/DDBJ whole genome shotgun (WGS) entry which is preliminary data.</text>
</comment>
<keyword evidence="2" id="KW-0813">Transport</keyword>
<dbReference type="CDD" id="cd06261">
    <property type="entry name" value="TM_PBP2"/>
    <property type="match status" value="1"/>
</dbReference>
<dbReference type="PANTHER" id="PTHR43744">
    <property type="entry name" value="ABC TRANSPORTER PERMEASE PROTEIN MG189-RELATED-RELATED"/>
    <property type="match status" value="1"/>
</dbReference>
<evidence type="ECO:0000256" key="4">
    <source>
        <dbReference type="ARBA" id="ARBA00022692"/>
    </source>
</evidence>
<feature type="transmembrane region" description="Helical" evidence="7">
    <location>
        <begin position="138"/>
        <end position="160"/>
    </location>
</feature>
<feature type="transmembrane region" description="Helical" evidence="7">
    <location>
        <begin position="73"/>
        <end position="94"/>
    </location>
</feature>
<dbReference type="InterPro" id="IPR000515">
    <property type="entry name" value="MetI-like"/>
</dbReference>
<feature type="transmembrane region" description="Helical" evidence="7">
    <location>
        <begin position="9"/>
        <end position="30"/>
    </location>
</feature>
<accession>A0A094QBX6</accession>